<organism evidence="6 7">
    <name type="scientific">Rhizobium tubonense</name>
    <dbReference type="NCBI Taxonomy" id="484088"/>
    <lineage>
        <taxon>Bacteria</taxon>
        <taxon>Pseudomonadati</taxon>
        <taxon>Pseudomonadota</taxon>
        <taxon>Alphaproteobacteria</taxon>
        <taxon>Hyphomicrobiales</taxon>
        <taxon>Rhizobiaceae</taxon>
        <taxon>Rhizobium/Agrobacterium group</taxon>
        <taxon>Rhizobium</taxon>
    </lineage>
</organism>
<dbReference type="Proteomes" id="UP000248925">
    <property type="component" value="Unassembled WGS sequence"/>
</dbReference>
<dbReference type="Gene3D" id="1.10.357.10">
    <property type="entry name" value="Tetracycline Repressor, domain 2"/>
    <property type="match status" value="1"/>
</dbReference>
<feature type="domain" description="Tetracyclin repressor-like C-terminal" evidence="5">
    <location>
        <begin position="90"/>
        <end position="191"/>
    </location>
</feature>
<dbReference type="OrthoDB" id="9802802at2"/>
<dbReference type="Pfam" id="PF17935">
    <property type="entry name" value="TetR_C_27"/>
    <property type="match status" value="1"/>
</dbReference>
<dbReference type="InterPro" id="IPR036271">
    <property type="entry name" value="Tet_transcr_reg_TetR-rel_C_sf"/>
</dbReference>
<dbReference type="GO" id="GO:0000976">
    <property type="term" value="F:transcription cis-regulatory region binding"/>
    <property type="evidence" value="ECO:0007669"/>
    <property type="project" value="TreeGrafter"/>
</dbReference>
<evidence type="ECO:0000256" key="1">
    <source>
        <dbReference type="ARBA" id="ARBA00023015"/>
    </source>
</evidence>
<keyword evidence="7" id="KW-1185">Reference proteome</keyword>
<keyword evidence="2" id="KW-0238">DNA-binding</keyword>
<proteinExistence type="predicted"/>
<evidence type="ECO:0000256" key="3">
    <source>
        <dbReference type="ARBA" id="ARBA00023163"/>
    </source>
</evidence>
<keyword evidence="1" id="KW-0805">Transcription regulation</keyword>
<comment type="caution">
    <text evidence="6">The sequence shown here is derived from an EMBL/GenBank/DDBJ whole genome shotgun (WGS) entry which is preliminary data.</text>
</comment>
<dbReference type="PANTHER" id="PTHR30055">
    <property type="entry name" value="HTH-TYPE TRANSCRIPTIONAL REGULATOR RUTR"/>
    <property type="match status" value="1"/>
</dbReference>
<gene>
    <name evidence="6" type="ORF">CPY51_06115</name>
</gene>
<keyword evidence="3" id="KW-0804">Transcription</keyword>
<dbReference type="SUPFAM" id="SSF46689">
    <property type="entry name" value="Homeodomain-like"/>
    <property type="match status" value="1"/>
</dbReference>
<dbReference type="InterPro" id="IPR041478">
    <property type="entry name" value="TetR_C_27"/>
</dbReference>
<evidence type="ECO:0000259" key="5">
    <source>
        <dbReference type="Pfam" id="PF17935"/>
    </source>
</evidence>
<dbReference type="EMBL" id="PCDP01000013">
    <property type="protein sequence ID" value="PZM15738.1"/>
    <property type="molecule type" value="Genomic_DNA"/>
</dbReference>
<dbReference type="Pfam" id="PF00440">
    <property type="entry name" value="TetR_N"/>
    <property type="match status" value="1"/>
</dbReference>
<name>A0A2W4CYA2_9HYPH</name>
<evidence type="ECO:0000256" key="2">
    <source>
        <dbReference type="ARBA" id="ARBA00023125"/>
    </source>
</evidence>
<dbReference type="SUPFAM" id="SSF48498">
    <property type="entry name" value="Tetracyclin repressor-like, C-terminal domain"/>
    <property type="match status" value="1"/>
</dbReference>
<dbReference type="PANTHER" id="PTHR30055:SF151">
    <property type="entry name" value="TRANSCRIPTIONAL REGULATORY PROTEIN"/>
    <property type="match status" value="1"/>
</dbReference>
<protein>
    <recommendedName>
        <fullName evidence="8">TetR family transcriptional regulator</fullName>
    </recommendedName>
</protein>
<dbReference type="AlphaFoldDB" id="A0A2W4CYA2"/>
<sequence length="211" mass="22662">MDITSTARHRPRAEYVSRIVEAGTAACRLYGPSKTNVADIARLLGRSPASVYKIFPSKAAVWDAIAGNFLETSLRFPAFATGERRDAALSLTQAALRQHRLMSEARDRDPQMFSLVVLAAQESWPSFAQHLQRLQADVGEFVRAGMATGAFAAGNVDVAASCFCAAVISLWDPRIIRAAASSACEISLHALVSFAVAGLRNHVGETDAKEA</sequence>
<evidence type="ECO:0000259" key="4">
    <source>
        <dbReference type="Pfam" id="PF00440"/>
    </source>
</evidence>
<dbReference type="InterPro" id="IPR050109">
    <property type="entry name" value="HTH-type_TetR-like_transc_reg"/>
</dbReference>
<dbReference type="GO" id="GO:0003700">
    <property type="term" value="F:DNA-binding transcription factor activity"/>
    <property type="evidence" value="ECO:0007669"/>
    <property type="project" value="TreeGrafter"/>
</dbReference>
<reference evidence="6 7" key="1">
    <citation type="journal article" date="2018" name="Sci. Rep.">
        <title>Rhizobium tumorigenes sp. nov., a novel plant tumorigenic bacterium isolated from cane gall tumors on thornless blackberry.</title>
        <authorList>
            <person name="Kuzmanovi N."/>
            <person name="Smalla K."/>
            <person name="Gronow S."/>
            <person name="PuBawska J."/>
        </authorList>
    </citation>
    <scope>NUCLEOTIDE SEQUENCE [LARGE SCALE GENOMIC DNA]</scope>
    <source>
        <strain evidence="6 7">CCBAU 85046</strain>
    </source>
</reference>
<accession>A0A2W4CYA2</accession>
<dbReference type="InterPro" id="IPR009057">
    <property type="entry name" value="Homeodomain-like_sf"/>
</dbReference>
<dbReference type="RefSeq" id="WP_111159397.1">
    <property type="nucleotide sequence ID" value="NZ_PCDP01000013.1"/>
</dbReference>
<dbReference type="InterPro" id="IPR001647">
    <property type="entry name" value="HTH_TetR"/>
</dbReference>
<evidence type="ECO:0000313" key="7">
    <source>
        <dbReference type="Proteomes" id="UP000248925"/>
    </source>
</evidence>
<evidence type="ECO:0008006" key="8">
    <source>
        <dbReference type="Google" id="ProtNLM"/>
    </source>
</evidence>
<feature type="domain" description="HTH tetR-type" evidence="4">
    <location>
        <begin position="19"/>
        <end position="64"/>
    </location>
</feature>
<evidence type="ECO:0000313" key="6">
    <source>
        <dbReference type="EMBL" id="PZM15738.1"/>
    </source>
</evidence>